<dbReference type="Proteomes" id="UP000292564">
    <property type="component" value="Unassembled WGS sequence"/>
</dbReference>
<dbReference type="InterPro" id="IPR029063">
    <property type="entry name" value="SAM-dependent_MTases_sf"/>
</dbReference>
<name>A0A4Q7ZHE1_9ACTN</name>
<evidence type="ECO:0000313" key="4">
    <source>
        <dbReference type="EMBL" id="RZU50250.1"/>
    </source>
</evidence>
<gene>
    <name evidence="4" type="ORF">EV385_2016</name>
</gene>
<dbReference type="PANTHER" id="PTHR10509:SF14">
    <property type="entry name" value="CAFFEOYL-COA O-METHYLTRANSFERASE 3-RELATED"/>
    <property type="match status" value="1"/>
</dbReference>
<accession>A0A4Q7ZHE1</accession>
<keyword evidence="5" id="KW-1185">Reference proteome</keyword>
<dbReference type="AlphaFoldDB" id="A0A4Q7ZHE1"/>
<keyword evidence="1 4" id="KW-0489">Methyltransferase</keyword>
<dbReference type="GO" id="GO:0032259">
    <property type="term" value="P:methylation"/>
    <property type="evidence" value="ECO:0007669"/>
    <property type="project" value="UniProtKB-KW"/>
</dbReference>
<dbReference type="EMBL" id="SHKY01000001">
    <property type="protein sequence ID" value="RZU50250.1"/>
    <property type="molecule type" value="Genomic_DNA"/>
</dbReference>
<dbReference type="GO" id="GO:0008757">
    <property type="term" value="F:S-adenosylmethionine-dependent methyltransferase activity"/>
    <property type="evidence" value="ECO:0007669"/>
    <property type="project" value="TreeGrafter"/>
</dbReference>
<evidence type="ECO:0000313" key="5">
    <source>
        <dbReference type="Proteomes" id="UP000292564"/>
    </source>
</evidence>
<dbReference type="GO" id="GO:0008171">
    <property type="term" value="F:O-methyltransferase activity"/>
    <property type="evidence" value="ECO:0007669"/>
    <property type="project" value="InterPro"/>
</dbReference>
<keyword evidence="2 4" id="KW-0808">Transferase</keyword>
<reference evidence="4 5" key="1">
    <citation type="submission" date="2019-02" db="EMBL/GenBank/DDBJ databases">
        <title>Sequencing the genomes of 1000 actinobacteria strains.</title>
        <authorList>
            <person name="Klenk H.-P."/>
        </authorList>
    </citation>
    <scope>NUCLEOTIDE SEQUENCE [LARGE SCALE GENOMIC DNA]</scope>
    <source>
        <strain evidence="4 5">DSM 45162</strain>
    </source>
</reference>
<dbReference type="InterPro" id="IPR050362">
    <property type="entry name" value="Cation-dep_OMT"/>
</dbReference>
<proteinExistence type="predicted"/>
<sequence length="218" mass="23916">MTFKPLPLTAELHAYLLDHSTAPDEVTAELIAETRAALPDNAGMQVAPEQAAFIRMLTTVTGVRRAVEVGTFTGLSSLSIARGLADGGQLVCFDISEEFTSVARRYWQRAGVDDRIELRIGPAAERLSELPAEPHLDLVFIDADKESYQTYWDELVPRVRPGGVLLVDNTLWSGRVLDPQSTSDRAITAFNDMVIADKRVEAVILPIADGLTMARRLP</sequence>
<dbReference type="PANTHER" id="PTHR10509">
    <property type="entry name" value="O-METHYLTRANSFERASE-RELATED"/>
    <property type="match status" value="1"/>
</dbReference>
<evidence type="ECO:0000256" key="1">
    <source>
        <dbReference type="ARBA" id="ARBA00022603"/>
    </source>
</evidence>
<dbReference type="Pfam" id="PF01596">
    <property type="entry name" value="Methyltransf_3"/>
    <property type="match status" value="1"/>
</dbReference>
<dbReference type="InterPro" id="IPR002935">
    <property type="entry name" value="SAM_O-MeTrfase"/>
</dbReference>
<evidence type="ECO:0000256" key="3">
    <source>
        <dbReference type="ARBA" id="ARBA00022691"/>
    </source>
</evidence>
<dbReference type="PROSITE" id="PS51682">
    <property type="entry name" value="SAM_OMT_I"/>
    <property type="match status" value="1"/>
</dbReference>
<dbReference type="RefSeq" id="WP_130509211.1">
    <property type="nucleotide sequence ID" value="NZ_SHKY01000001.1"/>
</dbReference>
<dbReference type="SUPFAM" id="SSF53335">
    <property type="entry name" value="S-adenosyl-L-methionine-dependent methyltransferases"/>
    <property type="match status" value="1"/>
</dbReference>
<organism evidence="4 5">
    <name type="scientific">Krasilnikovia cinnamomea</name>
    <dbReference type="NCBI Taxonomy" id="349313"/>
    <lineage>
        <taxon>Bacteria</taxon>
        <taxon>Bacillati</taxon>
        <taxon>Actinomycetota</taxon>
        <taxon>Actinomycetes</taxon>
        <taxon>Micromonosporales</taxon>
        <taxon>Micromonosporaceae</taxon>
        <taxon>Krasilnikovia</taxon>
    </lineage>
</organism>
<dbReference type="CDD" id="cd02440">
    <property type="entry name" value="AdoMet_MTases"/>
    <property type="match status" value="1"/>
</dbReference>
<evidence type="ECO:0000256" key="2">
    <source>
        <dbReference type="ARBA" id="ARBA00022679"/>
    </source>
</evidence>
<keyword evidence="3" id="KW-0949">S-adenosyl-L-methionine</keyword>
<protein>
    <submittedName>
        <fullName evidence="4">Caffeoyl-CoA O-methyltransferase</fullName>
    </submittedName>
</protein>
<dbReference type="Gene3D" id="3.40.50.150">
    <property type="entry name" value="Vaccinia Virus protein VP39"/>
    <property type="match status" value="1"/>
</dbReference>
<dbReference type="OrthoDB" id="9799672at2"/>
<comment type="caution">
    <text evidence="4">The sequence shown here is derived from an EMBL/GenBank/DDBJ whole genome shotgun (WGS) entry which is preliminary data.</text>
</comment>